<accession>A0A0C1QIZ8</accession>
<feature type="transmembrane region" description="Helical" evidence="10">
    <location>
        <begin position="54"/>
        <end position="73"/>
    </location>
</feature>
<feature type="transmembrane region" description="Helical" evidence="10">
    <location>
        <begin position="360"/>
        <end position="379"/>
    </location>
</feature>
<feature type="transmembrane region" description="Helical" evidence="10">
    <location>
        <begin position="14"/>
        <end position="34"/>
    </location>
</feature>
<dbReference type="PANTHER" id="PTHR31187">
    <property type="match status" value="1"/>
</dbReference>
<comment type="subcellular location">
    <subcellularLocation>
        <location evidence="1">Cell membrane</location>
        <topology evidence="1">Multi-pass membrane protein</topology>
    </subcellularLocation>
    <subcellularLocation>
        <location evidence="10">Membrane</location>
        <topology evidence="10">Multi-pass membrane protein</topology>
    </subcellularLocation>
</comment>
<proteinExistence type="inferred from homology"/>
<evidence type="ECO:0000256" key="9">
    <source>
        <dbReference type="ARBA" id="ARBA00024792"/>
    </source>
</evidence>
<organism evidence="11 12">
    <name type="scientific">Candidatus Jidaibacter acanthamoebae</name>
    <dbReference type="NCBI Taxonomy" id="86105"/>
    <lineage>
        <taxon>Bacteria</taxon>
        <taxon>Pseudomonadati</taxon>
        <taxon>Pseudomonadota</taxon>
        <taxon>Alphaproteobacteria</taxon>
        <taxon>Rickettsiales</taxon>
        <taxon>Candidatus Midichloriaceae</taxon>
        <taxon>Candidatus Jidaibacter</taxon>
    </lineage>
</organism>
<dbReference type="Proteomes" id="UP000031258">
    <property type="component" value="Unassembled WGS sequence"/>
</dbReference>
<keyword evidence="12" id="KW-1185">Reference proteome</keyword>
<feature type="transmembrane region" description="Helical" evidence="10">
    <location>
        <begin position="259"/>
        <end position="281"/>
    </location>
</feature>
<evidence type="ECO:0000256" key="7">
    <source>
        <dbReference type="ARBA" id="ARBA00022989"/>
    </source>
</evidence>
<feature type="transmembrane region" description="Helical" evidence="10">
    <location>
        <begin position="169"/>
        <end position="192"/>
    </location>
</feature>
<protein>
    <recommendedName>
        <fullName evidence="10">ADP,ATP carrier protein</fullName>
    </recommendedName>
</protein>
<evidence type="ECO:0000256" key="3">
    <source>
        <dbReference type="ARBA" id="ARBA00022448"/>
    </source>
</evidence>
<comment type="function">
    <text evidence="9 10">Provides the rickettsial cell with host ATP in exchange for rickettsial ADP. This is an obligate exchange system. This energy acquiring activity is an important component of rickettsial parasitism.</text>
</comment>
<dbReference type="STRING" id="86105.NF27_DP00180"/>
<feature type="transmembrane region" description="Helical" evidence="10">
    <location>
        <begin position="204"/>
        <end position="228"/>
    </location>
</feature>
<dbReference type="GO" id="GO:0005524">
    <property type="term" value="F:ATP binding"/>
    <property type="evidence" value="ECO:0007669"/>
    <property type="project" value="UniProtKB-KW"/>
</dbReference>
<sequence>MNYKKFIPIQAHELPKFLLTSFMMVLTLYIYSIVRNAKDAIIISNVGAELISTLKLFGVLPFAIIFMVAYTKIIDYLNRVTTYHVVNWFFMSFFIVFDLFLYPNTHLIHFDLSNMIAKLPALKYFFVMVENWSYSLFYIMSELWGSMMLSLMFWQLANQIYSINDAKKFYSLFGFVGQIGLFSAGSFMMLFTKTGTTWQTSLHYITSSILLSGILLSIALFVLGNYLVGNDTINGTQTKSKKKKPGLVESLKYVFSSKYIGLIALLVICYGISINLVEGVWKKLIQIVYPDPKDISNFGGKVQMYTALATFTAMLASSFVLRIFSWRTAAIITPIIILITGVPFFIFVSYKGWFANTLDVTSATILFFAVIFGATQNVLSKAIKYSFFDPTKEMAYIPLDEELKAKGKAAADVIGGRLGKSGGAIIQWSMLSFITGSTLVSLAPILSIIFVVVMCIWFIAVIKLNKEFKIKSSGSN</sequence>
<evidence type="ECO:0000256" key="2">
    <source>
        <dbReference type="ARBA" id="ARBA00007127"/>
    </source>
</evidence>
<evidence type="ECO:0000256" key="10">
    <source>
        <dbReference type="RuleBase" id="RU363121"/>
    </source>
</evidence>
<evidence type="ECO:0000256" key="4">
    <source>
        <dbReference type="ARBA" id="ARBA00022692"/>
    </source>
</evidence>
<name>A0A0C1QIZ8_9RICK</name>
<feature type="transmembrane region" description="Helical" evidence="10">
    <location>
        <begin position="439"/>
        <end position="462"/>
    </location>
</feature>
<keyword evidence="6 10" id="KW-0067">ATP-binding</keyword>
<dbReference type="RefSeq" id="WP_039455652.1">
    <property type="nucleotide sequence ID" value="NZ_JSWE01000092.1"/>
</dbReference>
<evidence type="ECO:0000256" key="6">
    <source>
        <dbReference type="ARBA" id="ARBA00022840"/>
    </source>
</evidence>
<comment type="caution">
    <text evidence="11">The sequence shown here is derived from an EMBL/GenBank/DDBJ whole genome shotgun (WGS) entry which is preliminary data.</text>
</comment>
<gene>
    <name evidence="11" type="primary">ntt_2</name>
    <name evidence="11" type="ORF">NF27_DP00180</name>
</gene>
<dbReference type="PATRIC" id="fig|86105.3.peg.561"/>
<evidence type="ECO:0000256" key="5">
    <source>
        <dbReference type="ARBA" id="ARBA00022741"/>
    </source>
</evidence>
<dbReference type="PANTHER" id="PTHR31187:SF1">
    <property type="entry name" value="ADP,ATP CARRIER PROTEIN 1"/>
    <property type="match status" value="1"/>
</dbReference>
<dbReference type="AlphaFoldDB" id="A0A0C1QIZ8"/>
<feature type="transmembrane region" description="Helical" evidence="10">
    <location>
        <begin position="330"/>
        <end position="348"/>
    </location>
</feature>
<evidence type="ECO:0000313" key="11">
    <source>
        <dbReference type="EMBL" id="KIE05474.1"/>
    </source>
</evidence>
<comment type="similarity">
    <text evidence="2 10">Belongs to the ADP/ATP translocase tlc family.</text>
</comment>
<dbReference type="GO" id="GO:0005471">
    <property type="term" value="F:ATP:ADP antiporter activity"/>
    <property type="evidence" value="ECO:0007669"/>
    <property type="project" value="InterPro"/>
</dbReference>
<feature type="transmembrane region" description="Helical" evidence="10">
    <location>
        <begin position="302"/>
        <end position="324"/>
    </location>
</feature>
<keyword evidence="7 10" id="KW-1133">Transmembrane helix</keyword>
<dbReference type="EMBL" id="JSWE01000092">
    <property type="protein sequence ID" value="KIE05474.1"/>
    <property type="molecule type" value="Genomic_DNA"/>
</dbReference>
<dbReference type="NCBIfam" id="TIGR00769">
    <property type="entry name" value="AAA"/>
    <property type="match status" value="1"/>
</dbReference>
<keyword evidence="3 10" id="KW-0813">Transport</keyword>
<keyword evidence="4 10" id="KW-0812">Transmembrane</keyword>
<keyword evidence="8 10" id="KW-0472">Membrane</keyword>
<dbReference type="InterPro" id="IPR004667">
    <property type="entry name" value="ADP_ATP_car_bac_type"/>
</dbReference>
<reference evidence="11 12" key="1">
    <citation type="submission" date="2014-11" db="EMBL/GenBank/DDBJ databases">
        <title>A Rickettsiales Symbiont of Amoebae With Ancient Features.</title>
        <authorList>
            <person name="Schulz F."/>
            <person name="Martijn J."/>
            <person name="Wascher F."/>
            <person name="Kostanjsek R."/>
            <person name="Ettema T.J."/>
            <person name="Horn M."/>
        </authorList>
    </citation>
    <scope>NUCLEOTIDE SEQUENCE [LARGE SCALE GENOMIC DNA]</scope>
    <source>
        <strain evidence="11 12">UWC36</strain>
    </source>
</reference>
<dbReference type="GO" id="GO:0005886">
    <property type="term" value="C:plasma membrane"/>
    <property type="evidence" value="ECO:0007669"/>
    <property type="project" value="UniProtKB-SubCell"/>
</dbReference>
<dbReference type="OrthoDB" id="19786at2"/>
<keyword evidence="5 10" id="KW-0547">Nucleotide-binding</keyword>
<evidence type="ECO:0000256" key="1">
    <source>
        <dbReference type="ARBA" id="ARBA00004651"/>
    </source>
</evidence>
<evidence type="ECO:0000256" key="8">
    <source>
        <dbReference type="ARBA" id="ARBA00023136"/>
    </source>
</evidence>
<evidence type="ECO:0000313" key="12">
    <source>
        <dbReference type="Proteomes" id="UP000031258"/>
    </source>
</evidence>
<dbReference type="Pfam" id="PF03219">
    <property type="entry name" value="TLC"/>
    <property type="match status" value="1"/>
</dbReference>
<feature type="transmembrane region" description="Helical" evidence="10">
    <location>
        <begin position="136"/>
        <end position="157"/>
    </location>
</feature>
<feature type="transmembrane region" description="Helical" evidence="10">
    <location>
        <begin position="85"/>
        <end position="102"/>
    </location>
</feature>